<feature type="chain" id="PRO_5011562810" evidence="1">
    <location>
        <begin position="22"/>
        <end position="419"/>
    </location>
</feature>
<organism evidence="2 3">
    <name type="scientific">Aquimonas voraii</name>
    <dbReference type="NCBI Taxonomy" id="265719"/>
    <lineage>
        <taxon>Bacteria</taxon>
        <taxon>Pseudomonadati</taxon>
        <taxon>Pseudomonadota</taxon>
        <taxon>Gammaproteobacteria</taxon>
        <taxon>Lysobacterales</taxon>
        <taxon>Lysobacteraceae</taxon>
        <taxon>Aquimonas</taxon>
    </lineage>
</organism>
<dbReference type="Proteomes" id="UP000199603">
    <property type="component" value="Unassembled WGS sequence"/>
</dbReference>
<evidence type="ECO:0000256" key="1">
    <source>
        <dbReference type="SAM" id="SignalP"/>
    </source>
</evidence>
<evidence type="ECO:0000313" key="2">
    <source>
        <dbReference type="EMBL" id="SDD06876.1"/>
    </source>
</evidence>
<dbReference type="OrthoDB" id="7053703at2"/>
<protein>
    <submittedName>
        <fullName evidence="2">Metallo-peptidase family M12</fullName>
    </submittedName>
</protein>
<dbReference type="Pfam" id="PF13688">
    <property type="entry name" value="Reprolysin_5"/>
    <property type="match status" value="1"/>
</dbReference>
<sequence length="419" mass="43952">MSTRSLLMATTLALLPCLSVAADVQEAWRLLPAEARPAPTELPARSAYAVATAPAILAAAPATLRLPFPQGQREALTLAIEQHADDRYTWRGSLDDAGDYPAVLSVSGDAVAGFISAPEGIWELVPSTVAGESWLIELDGDRLPPCRGPVDPGPQAFSSAAAGKPGAAQALMDSGDQVDVLLMYSPAARDAAGGVSQISAQAQAAVDSANTVFANSGMRMRFRVVGIELLEGWVEGTSSASTELGLFRSNASQQARRNALAADMVSLLVANLPGACGIGYVMRSPGAGFAGSAVQITDRDCAVGNLSWVHEHGHNMGFEHDPANGTSPTSASYPWSFGHYVEGQGAQSYRTVMAYQCPAGGCTRRPHFSSPRVSFNGFPTGVVDQRDNARSGDLVADIVANFRLEQVWQGFANSFEASP</sequence>
<dbReference type="STRING" id="265719.SAMN04488509_10143"/>
<dbReference type="GO" id="GO:0008237">
    <property type="term" value="F:metallopeptidase activity"/>
    <property type="evidence" value="ECO:0007669"/>
    <property type="project" value="InterPro"/>
</dbReference>
<dbReference type="RefSeq" id="WP_091237470.1">
    <property type="nucleotide sequence ID" value="NZ_FNAG01000001.1"/>
</dbReference>
<keyword evidence="1" id="KW-0732">Signal</keyword>
<proteinExistence type="predicted"/>
<keyword evidence="3" id="KW-1185">Reference proteome</keyword>
<name>A0A1G6RSI8_9GAMM</name>
<dbReference type="Gene3D" id="3.40.390.10">
    <property type="entry name" value="Collagenase (Catalytic Domain)"/>
    <property type="match status" value="1"/>
</dbReference>
<dbReference type="SUPFAM" id="SSF55486">
    <property type="entry name" value="Metalloproteases ('zincins'), catalytic domain"/>
    <property type="match status" value="1"/>
</dbReference>
<evidence type="ECO:0000313" key="3">
    <source>
        <dbReference type="Proteomes" id="UP000199603"/>
    </source>
</evidence>
<feature type="signal peptide" evidence="1">
    <location>
        <begin position="1"/>
        <end position="21"/>
    </location>
</feature>
<dbReference type="InterPro" id="IPR024079">
    <property type="entry name" value="MetalloPept_cat_dom_sf"/>
</dbReference>
<dbReference type="EMBL" id="FNAG01000001">
    <property type="protein sequence ID" value="SDD06876.1"/>
    <property type="molecule type" value="Genomic_DNA"/>
</dbReference>
<dbReference type="AlphaFoldDB" id="A0A1G6RSI8"/>
<gene>
    <name evidence="2" type="ORF">SAMN04488509_10143</name>
</gene>
<accession>A0A1G6RSI8</accession>
<reference evidence="2 3" key="1">
    <citation type="submission" date="2016-10" db="EMBL/GenBank/DDBJ databases">
        <authorList>
            <person name="de Groot N.N."/>
        </authorList>
    </citation>
    <scope>NUCLEOTIDE SEQUENCE [LARGE SCALE GENOMIC DNA]</scope>
    <source>
        <strain evidence="2 3">DSM 16957</strain>
    </source>
</reference>